<keyword evidence="1" id="KW-0472">Membrane</keyword>
<evidence type="ECO:0000256" key="1">
    <source>
        <dbReference type="SAM" id="Phobius"/>
    </source>
</evidence>
<evidence type="ECO:0000313" key="2">
    <source>
        <dbReference type="EMBL" id="NEF40718.1"/>
    </source>
</evidence>
<gene>
    <name evidence="2" type="ORF">G0004_09625</name>
</gene>
<dbReference type="AlphaFoldDB" id="A0A6B3IKX0"/>
<dbReference type="SUPFAM" id="SSF48371">
    <property type="entry name" value="ARM repeat"/>
    <property type="match status" value="1"/>
</dbReference>
<dbReference type="InterPro" id="IPR046708">
    <property type="entry name" value="DUF6781"/>
</dbReference>
<dbReference type="Pfam" id="PF20572">
    <property type="entry name" value="DUF6781"/>
    <property type="match status" value="1"/>
</dbReference>
<accession>A0A6B3IKX0</accession>
<feature type="transmembrane region" description="Helical" evidence="1">
    <location>
        <begin position="722"/>
        <end position="744"/>
    </location>
</feature>
<dbReference type="PANTHER" id="PTHR37813">
    <property type="entry name" value="FELS-2 PROPHAGE PROTEIN"/>
    <property type="match status" value="1"/>
</dbReference>
<reference evidence="2" key="1">
    <citation type="journal article" date="2020" name="Antimicrob. Agents Chemother.">
        <title>Novel insights into the classification of staphylococcal beta-lactamases in relation to the cefazolin inoculum effect.</title>
        <authorList>
            <person name="Carvajal L.P."/>
            <person name="Rincon S."/>
            <person name="Echeverri A."/>
            <person name="Porras J."/>
            <person name="Rios R."/>
            <person name="Ordonez K."/>
            <person name="Seas C."/>
            <person name="Gomez-Villegas S."/>
            <person name="Diaz L."/>
            <person name="Arias C.A."/>
            <person name="Reyes J."/>
        </authorList>
    </citation>
    <scope>NUCLEOTIDE SEQUENCE</scope>
    <source>
        <strain evidence="2">5420</strain>
    </source>
</reference>
<protein>
    <submittedName>
        <fullName evidence="2">Uncharacterized protein</fullName>
    </submittedName>
</protein>
<dbReference type="RefSeq" id="WP_162636445.1">
    <property type="nucleotide sequence ID" value="NZ_JAAFND010000028.1"/>
</dbReference>
<feature type="transmembrane region" description="Helical" evidence="1">
    <location>
        <begin position="556"/>
        <end position="579"/>
    </location>
</feature>
<proteinExistence type="predicted"/>
<dbReference type="InterPro" id="IPR016024">
    <property type="entry name" value="ARM-type_fold"/>
</dbReference>
<dbReference type="PANTHER" id="PTHR37813:SF1">
    <property type="entry name" value="FELS-2 PROPHAGE PROTEIN"/>
    <property type="match status" value="1"/>
</dbReference>
<sequence>MANYKVSAEVSADTSKFKKQIQAAKRVSEKFKKVVDKLKNNEVDANTANFDKKIDKSKSKAEKLDKMKIDPDVTVDISNFSNKTNEVKAILDKLDKTGADAKIKADIKSAVTNIKTLQSYIKGIQDGEIDVNVDTKTAQSKIKNIESSLRALSSSKATAEIKANSDEALRKLVEARKALADYAKQRATAKLDVDSKLASAEVSRFKALLRSIPNKIKTRADFDGRQYGNALKRLNEQVDVFQGRMDRIAKSIRTFGTIGANTIQGTLLSSFSALIPVIGGLVPAIAAVGNATVALGGGAVGAAGAFGVLRLGITGFAGMAASAIQMLDKGMIQASNATNEYKSALSGVKSTWQSIVKENASQIFYAMASGIRSASNALNQMRPFLSGIAGLVNTNAAKLNTWVTSSGTAQRAFEALNTTGVKIFGNLLSAGGHFGDGLVEIFTQLMPLFEWSSKGFQSMALSFQKWAHSVEGSQAIQGFINYTKTNLPIIGNIFKNTFIGIFNIFKAFAPNSTTIFQSLEKMTQKFAEWSAGIAKSDGFKKFVQYMNENGPVIMQLIGNIAMALVNFGIAMAPIASQVLKMVTAFAGWIAKLFETHPAVAQLVGVSISLAGALMALVPNIVGITTFIGPLITKFAALVTKVGIGKATFQALSKVFSLLFGKASLVRGIITILASVFGALSAPVLAIIAVIGSLVAIFVYLWKTNDGFREACINAWNVIKETVSGVVNAIVSFVQSIWGGLVAWWQENHTLIQNAATTVWNAIKTVIMTVMNVLGPSLQASWEVIKQAIIIVWEVIKTTVQLAINAVLGIIKVVMQLITGDWSGAWNTIKETAMNAWNIIKEGASNIFNALKSALSAIWEAIKTNASNVWNGLKTAVIAVVNAVKAGVQAQWNAIKSVTSSVFNAVKSVVSSIWNGIKTLVSTVIGAIKSVVTSGFNAVKSAVNSVMNGVKSVISSIWNAVKSIFSSAVGNVKSVVSSGFNAARSTVSNIMGAIKSTISNIWSGIRSTVSNAVHSMGSAMSNGMSSMRSAVSNGMSSVSSAVRNGISNAASAVRNGVYGMVSAGADLARGIGRGIMNMAGYVMSRARELASRAVSAIKRALRIHSPSRVMRDEVGVFIAKGLTVGMMNEGRNTIKSAAKLGDRVAGAFTPQIQTPEISGITQGIKGLQDSIQSDINASYNVQAEPTTNVIKIQLDLDDEAITAKVDGVHATKDMMLVR</sequence>
<feature type="transmembrane region" description="Helical" evidence="1">
    <location>
        <begin position="655"/>
        <end position="677"/>
    </location>
</feature>
<keyword evidence="1" id="KW-1133">Transmembrane helix</keyword>
<organism evidence="2">
    <name type="scientific">Staphylococcus aureus</name>
    <dbReference type="NCBI Taxonomy" id="1280"/>
    <lineage>
        <taxon>Bacteria</taxon>
        <taxon>Bacillati</taxon>
        <taxon>Bacillota</taxon>
        <taxon>Bacilli</taxon>
        <taxon>Bacillales</taxon>
        <taxon>Staphylococcaceae</taxon>
        <taxon>Staphylococcus</taxon>
    </lineage>
</organism>
<comment type="caution">
    <text evidence="2">The sequence shown here is derived from an EMBL/GenBank/DDBJ whole genome shotgun (WGS) entry which is preliminary data.</text>
</comment>
<feature type="transmembrane region" description="Helical" evidence="1">
    <location>
        <begin position="683"/>
        <end position="701"/>
    </location>
</feature>
<dbReference type="EMBL" id="JAAGRA010000035">
    <property type="protein sequence ID" value="NEF40718.1"/>
    <property type="molecule type" value="Genomic_DNA"/>
</dbReference>
<name>A0A6B3IKX0_STAAU</name>
<dbReference type="Gene3D" id="1.20.120.20">
    <property type="entry name" value="Apolipoprotein"/>
    <property type="match status" value="2"/>
</dbReference>
<keyword evidence="1" id="KW-0812">Transmembrane</keyword>